<protein>
    <submittedName>
        <fullName evidence="1">Uncharacterized protein</fullName>
    </submittedName>
</protein>
<dbReference type="EMBL" id="AP028947">
    <property type="protein sequence ID" value="BET26503.1"/>
    <property type="molecule type" value="Genomic_DNA"/>
</dbReference>
<organism evidence="1 2">
    <name type="scientific">Limnobacter thiooxidans</name>
    <dbReference type="NCBI Taxonomy" id="131080"/>
    <lineage>
        <taxon>Bacteria</taxon>
        <taxon>Pseudomonadati</taxon>
        <taxon>Pseudomonadota</taxon>
        <taxon>Betaproteobacteria</taxon>
        <taxon>Burkholderiales</taxon>
        <taxon>Burkholderiaceae</taxon>
        <taxon>Limnobacter</taxon>
    </lineage>
</organism>
<evidence type="ECO:0000313" key="2">
    <source>
        <dbReference type="Proteomes" id="UP001329151"/>
    </source>
</evidence>
<reference evidence="1 2" key="1">
    <citation type="submission" date="2023-10" db="EMBL/GenBank/DDBJ databases">
        <title>Complete Genome Sequence of Limnobacter thiooxidans CS-K2T, Isolated from freshwater lake sediments in Bavaria, Germany.</title>
        <authorList>
            <person name="Naruki M."/>
            <person name="Watanabe A."/>
            <person name="Warashina T."/>
            <person name="Morita T."/>
            <person name="Arakawa K."/>
        </authorList>
    </citation>
    <scope>NUCLEOTIDE SEQUENCE [LARGE SCALE GENOMIC DNA]</scope>
    <source>
        <strain evidence="1 2">CS-K2</strain>
    </source>
</reference>
<proteinExistence type="predicted"/>
<accession>A0AA86MBG3</accession>
<dbReference type="Proteomes" id="UP001329151">
    <property type="component" value="Chromosome"/>
</dbReference>
<dbReference type="KEGG" id="lto:RGQ30_20040"/>
<gene>
    <name evidence="1" type="ORF">RGQ30_20040</name>
</gene>
<sequence>MSLGNFLMDDEKQIAYYEYCFYIQHSIMLFELTLLRERGKRLESPSVIHDDAVIKSNQDGKFMSLSVSSYYGGQSRAAGLFEAKLMKFNTEEIVFLGFEQVEGRAYVQEWRLTPSKVSSTWHVVRNEEVQTHHTQRLMDA</sequence>
<evidence type="ECO:0000313" key="1">
    <source>
        <dbReference type="EMBL" id="BET26503.1"/>
    </source>
</evidence>
<keyword evidence="2" id="KW-1185">Reference proteome</keyword>
<dbReference type="RefSeq" id="WP_130556033.1">
    <property type="nucleotide sequence ID" value="NZ_AP028947.1"/>
</dbReference>
<dbReference type="AlphaFoldDB" id="A0AA86MBG3"/>
<name>A0AA86MBG3_9BURK</name>